<evidence type="ECO:0000313" key="2">
    <source>
        <dbReference type="RefSeq" id="XP_075084731.1"/>
    </source>
</evidence>
<accession>A0AC58SIE3</accession>
<dbReference type="Proteomes" id="UP000790787">
    <property type="component" value="Chromosome 13"/>
</dbReference>
<sequence>MLSHSCVSKDFWAEAINTAYYLVIRSPSTSIEFKTPFEVWSGSPADYSNLRIFGCPAYAHVRDGKLEPRAKKCIFLRYATGVKGYRLWCTDQKTPGLIISRDVTFNESASLDSQKEKAIAKTDHGVIDRIKLEI</sequence>
<reference evidence="1" key="1">
    <citation type="journal article" date="2014" name="Nat. Commun.">
        <title>The tobacco genome sequence and its comparison with those of tomato and potato.</title>
        <authorList>
            <person name="Sierro N."/>
            <person name="Battey J.N."/>
            <person name="Ouadi S."/>
            <person name="Bakaher N."/>
            <person name="Bovet L."/>
            <person name="Willig A."/>
            <person name="Goepfert S."/>
            <person name="Peitsch M.C."/>
            <person name="Ivanov N.V."/>
        </authorList>
    </citation>
    <scope>NUCLEOTIDE SEQUENCE [LARGE SCALE GENOMIC DNA]</scope>
</reference>
<gene>
    <name evidence="2" type="primary">LOC142167987</name>
</gene>
<reference evidence="2" key="2">
    <citation type="submission" date="2025-08" db="UniProtKB">
        <authorList>
            <consortium name="RefSeq"/>
        </authorList>
    </citation>
    <scope>IDENTIFICATION</scope>
    <source>
        <tissue evidence="2">Leaf</tissue>
    </source>
</reference>
<dbReference type="RefSeq" id="XP_075084731.1">
    <property type="nucleotide sequence ID" value="XM_075228630.1"/>
</dbReference>
<keyword evidence="1" id="KW-1185">Reference proteome</keyword>
<organism evidence="1 2">
    <name type="scientific">Nicotiana tabacum</name>
    <name type="common">Common tobacco</name>
    <dbReference type="NCBI Taxonomy" id="4097"/>
    <lineage>
        <taxon>Eukaryota</taxon>
        <taxon>Viridiplantae</taxon>
        <taxon>Streptophyta</taxon>
        <taxon>Embryophyta</taxon>
        <taxon>Tracheophyta</taxon>
        <taxon>Spermatophyta</taxon>
        <taxon>Magnoliopsida</taxon>
        <taxon>eudicotyledons</taxon>
        <taxon>Gunneridae</taxon>
        <taxon>Pentapetalae</taxon>
        <taxon>asterids</taxon>
        <taxon>lamiids</taxon>
        <taxon>Solanales</taxon>
        <taxon>Solanaceae</taxon>
        <taxon>Nicotianoideae</taxon>
        <taxon>Nicotianeae</taxon>
        <taxon>Nicotiana</taxon>
    </lineage>
</organism>
<name>A0AC58SIE3_TOBAC</name>
<evidence type="ECO:0000313" key="1">
    <source>
        <dbReference type="Proteomes" id="UP000790787"/>
    </source>
</evidence>
<protein>
    <submittedName>
        <fullName evidence="2">Mitochondrial protein AtMg00710</fullName>
    </submittedName>
</protein>
<proteinExistence type="predicted"/>